<gene>
    <name evidence="2" type="ORF">TrST_g13299</name>
</gene>
<dbReference type="AlphaFoldDB" id="A0A9W7BFC7"/>
<dbReference type="Proteomes" id="UP001165085">
    <property type="component" value="Unassembled WGS sequence"/>
</dbReference>
<evidence type="ECO:0000313" key="3">
    <source>
        <dbReference type="Proteomes" id="UP001165085"/>
    </source>
</evidence>
<name>A0A9W7BFC7_9STRA</name>
<sequence>MPSAHGYDSISDDEGDPMIPSVHRLSNNRSKRKKLWITFGLVLMAFCGLSVGIYEVTVRRKVMLDSDAYSPSILSSKGMKHLKKGPVSAPLGCTVDVMIIRHCERGNLRRDCTDYGQERNEFISTLFGGGADARFPTPSLLYARAEEGKKLVRRSKETITPLSEKAHIPINNEYGVATKKHMVEGLFSKFRDGELCGAGPVVISWKHENIPKLAAWLGCTPVLGCPEDYGVGYDNIWSIRYRYDQPEYSSKKSGSIGGPAWDIQGAVLHEGFDIVAWEKQKKLEAKGAGAL</sequence>
<feature type="transmembrane region" description="Helical" evidence="1">
    <location>
        <begin position="35"/>
        <end position="54"/>
    </location>
</feature>
<proteinExistence type="predicted"/>
<keyword evidence="3" id="KW-1185">Reference proteome</keyword>
<keyword evidence="1" id="KW-1133">Transmembrane helix</keyword>
<accession>A0A9W7BFC7</accession>
<evidence type="ECO:0000313" key="2">
    <source>
        <dbReference type="EMBL" id="GMH87526.1"/>
    </source>
</evidence>
<evidence type="ECO:0000256" key="1">
    <source>
        <dbReference type="SAM" id="Phobius"/>
    </source>
</evidence>
<organism evidence="2 3">
    <name type="scientific">Triparma strigata</name>
    <dbReference type="NCBI Taxonomy" id="1606541"/>
    <lineage>
        <taxon>Eukaryota</taxon>
        <taxon>Sar</taxon>
        <taxon>Stramenopiles</taxon>
        <taxon>Ochrophyta</taxon>
        <taxon>Bolidophyceae</taxon>
        <taxon>Parmales</taxon>
        <taxon>Triparmaceae</taxon>
        <taxon>Triparma</taxon>
    </lineage>
</organism>
<keyword evidence="1" id="KW-0812">Transmembrane</keyword>
<reference evidence="3" key="1">
    <citation type="journal article" date="2023" name="Commun. Biol.">
        <title>Genome analysis of Parmales, the sister group of diatoms, reveals the evolutionary specialization of diatoms from phago-mixotrophs to photoautotrophs.</title>
        <authorList>
            <person name="Ban H."/>
            <person name="Sato S."/>
            <person name="Yoshikawa S."/>
            <person name="Yamada K."/>
            <person name="Nakamura Y."/>
            <person name="Ichinomiya M."/>
            <person name="Sato N."/>
            <person name="Blanc-Mathieu R."/>
            <person name="Endo H."/>
            <person name="Kuwata A."/>
            <person name="Ogata H."/>
        </authorList>
    </citation>
    <scope>NUCLEOTIDE SEQUENCE [LARGE SCALE GENOMIC DNA]</scope>
    <source>
        <strain evidence="3">NIES 3701</strain>
    </source>
</reference>
<dbReference type="EMBL" id="BRXY01000330">
    <property type="protein sequence ID" value="GMH87526.1"/>
    <property type="molecule type" value="Genomic_DNA"/>
</dbReference>
<dbReference type="OrthoDB" id="41854at2759"/>
<protein>
    <submittedName>
        <fullName evidence="2">Uncharacterized protein</fullName>
    </submittedName>
</protein>
<keyword evidence="1" id="KW-0472">Membrane</keyword>
<comment type="caution">
    <text evidence="2">The sequence shown here is derived from an EMBL/GenBank/DDBJ whole genome shotgun (WGS) entry which is preliminary data.</text>
</comment>